<evidence type="ECO:0000256" key="1">
    <source>
        <dbReference type="SAM" id="Coils"/>
    </source>
</evidence>
<evidence type="ECO:0008006" key="4">
    <source>
        <dbReference type="Google" id="ProtNLM"/>
    </source>
</evidence>
<dbReference type="EMBL" id="JPVP01000057">
    <property type="protein sequence ID" value="KGR83935.1"/>
    <property type="molecule type" value="Genomic_DNA"/>
</dbReference>
<gene>
    <name evidence="2" type="ORF">CD32_14685</name>
</gene>
<reference evidence="2 3" key="1">
    <citation type="submission" date="2014-02" db="EMBL/GenBank/DDBJ databases">
        <title>Draft genome sequence of Lysinibacillus odysseyi NBRC 100172.</title>
        <authorList>
            <person name="Zhang F."/>
            <person name="Wang G."/>
            <person name="Zhang L."/>
        </authorList>
    </citation>
    <scope>NUCLEOTIDE SEQUENCE [LARGE SCALE GENOMIC DNA]</scope>
    <source>
        <strain evidence="2 3">NBRC 100172</strain>
    </source>
</reference>
<dbReference type="OrthoDB" id="2454201at2"/>
<feature type="coiled-coil region" evidence="1">
    <location>
        <begin position="83"/>
        <end position="110"/>
    </location>
</feature>
<keyword evidence="3" id="KW-1185">Reference proteome</keyword>
<sequence length="116" mass="13219">MSLAFYYALLAKKQSDLLRLESCNSKLQTKQGEFSENENLMIKPSLTTTTWHGNWAQAFDDIRENGILASYIEIETTQFSATFEALATKIKEIQEEIERIQQIIAQLLAEQSALSQ</sequence>
<organism evidence="2 3">
    <name type="scientific">Lysinibacillus odysseyi 34hs-1 = NBRC 100172</name>
    <dbReference type="NCBI Taxonomy" id="1220589"/>
    <lineage>
        <taxon>Bacteria</taxon>
        <taxon>Bacillati</taxon>
        <taxon>Bacillota</taxon>
        <taxon>Bacilli</taxon>
        <taxon>Bacillales</taxon>
        <taxon>Bacillaceae</taxon>
        <taxon>Lysinibacillus</taxon>
    </lineage>
</organism>
<name>A0A0A3IKE1_9BACI</name>
<protein>
    <recommendedName>
        <fullName evidence="4">DUF5082 domain-containing protein</fullName>
    </recommendedName>
</protein>
<evidence type="ECO:0000313" key="2">
    <source>
        <dbReference type="EMBL" id="KGR83935.1"/>
    </source>
</evidence>
<dbReference type="AlphaFoldDB" id="A0A0A3IKE1"/>
<accession>A0A0A3IKE1</accession>
<proteinExistence type="predicted"/>
<dbReference type="Proteomes" id="UP000030437">
    <property type="component" value="Unassembled WGS sequence"/>
</dbReference>
<keyword evidence="1" id="KW-0175">Coiled coil</keyword>
<evidence type="ECO:0000313" key="3">
    <source>
        <dbReference type="Proteomes" id="UP000030437"/>
    </source>
</evidence>
<comment type="caution">
    <text evidence="2">The sequence shown here is derived from an EMBL/GenBank/DDBJ whole genome shotgun (WGS) entry which is preliminary data.</text>
</comment>
<dbReference type="RefSeq" id="WP_036155900.1">
    <property type="nucleotide sequence ID" value="NZ_AVCX01000004.1"/>
</dbReference>
<dbReference type="eggNOG" id="ENOG5030KKS">
    <property type="taxonomic scope" value="Bacteria"/>
</dbReference>
<dbReference type="STRING" id="1220589.CD32_14685"/>